<keyword evidence="4" id="KW-1185">Reference proteome</keyword>
<dbReference type="Proteomes" id="UP001219518">
    <property type="component" value="Unassembled WGS sequence"/>
</dbReference>
<dbReference type="EMBL" id="JAHWGI010001405">
    <property type="protein sequence ID" value="KAK3929856.1"/>
    <property type="molecule type" value="Genomic_DNA"/>
</dbReference>
<dbReference type="EMBL" id="JAHWGI010000654">
    <property type="protein sequence ID" value="KAK3916994.1"/>
    <property type="molecule type" value="Genomic_DNA"/>
</dbReference>
<proteinExistence type="predicted"/>
<evidence type="ECO:0000313" key="3">
    <source>
        <dbReference type="EMBL" id="KAK3929856.1"/>
    </source>
</evidence>
<reference evidence="2" key="1">
    <citation type="submission" date="2021-07" db="EMBL/GenBank/DDBJ databases">
        <authorList>
            <person name="Catto M.A."/>
            <person name="Jacobson A."/>
            <person name="Kennedy G."/>
            <person name="Labadie P."/>
            <person name="Hunt B.G."/>
            <person name="Srinivasan R."/>
        </authorList>
    </citation>
    <scope>NUCLEOTIDE SEQUENCE</scope>
    <source>
        <strain evidence="2">PL_HMW_Pooled</strain>
        <tissue evidence="2">Head</tissue>
    </source>
</reference>
<organism evidence="2 4">
    <name type="scientific">Frankliniella fusca</name>
    <dbReference type="NCBI Taxonomy" id="407009"/>
    <lineage>
        <taxon>Eukaryota</taxon>
        <taxon>Metazoa</taxon>
        <taxon>Ecdysozoa</taxon>
        <taxon>Arthropoda</taxon>
        <taxon>Hexapoda</taxon>
        <taxon>Insecta</taxon>
        <taxon>Pterygota</taxon>
        <taxon>Neoptera</taxon>
        <taxon>Paraneoptera</taxon>
        <taxon>Thysanoptera</taxon>
        <taxon>Terebrantia</taxon>
        <taxon>Thripoidea</taxon>
        <taxon>Thripidae</taxon>
        <taxon>Frankliniella</taxon>
    </lineage>
</organism>
<comment type="caution">
    <text evidence="2">The sequence shown here is derived from an EMBL/GenBank/DDBJ whole genome shotgun (WGS) entry which is preliminary data.</text>
</comment>
<feature type="chain" id="PRO_5042442853" evidence="1">
    <location>
        <begin position="23"/>
        <end position="73"/>
    </location>
</feature>
<sequence>MQSHVIFQFLLFDLTITVLPKAMKVLPFVAVPLQRQWDKSKTFPAAMNRSLPLQRQYSLPILAMSGSRFLNFL</sequence>
<name>A0AAE1H8W2_9NEOP</name>
<evidence type="ECO:0000256" key="1">
    <source>
        <dbReference type="SAM" id="SignalP"/>
    </source>
</evidence>
<evidence type="ECO:0000313" key="2">
    <source>
        <dbReference type="EMBL" id="KAK3916994.1"/>
    </source>
</evidence>
<evidence type="ECO:0000313" key="4">
    <source>
        <dbReference type="Proteomes" id="UP001219518"/>
    </source>
</evidence>
<reference evidence="2" key="2">
    <citation type="journal article" date="2023" name="BMC Genomics">
        <title>Pest status, molecular evolution, and epigenetic factors derived from the genome assembly of Frankliniella fusca, a thysanopteran phytovirus vector.</title>
        <authorList>
            <person name="Catto M.A."/>
            <person name="Labadie P.E."/>
            <person name="Jacobson A.L."/>
            <person name="Kennedy G.G."/>
            <person name="Srinivasan R."/>
            <person name="Hunt B.G."/>
        </authorList>
    </citation>
    <scope>NUCLEOTIDE SEQUENCE</scope>
    <source>
        <strain evidence="2">PL_HMW_Pooled</strain>
    </source>
</reference>
<dbReference type="AlphaFoldDB" id="A0AAE1H8W2"/>
<feature type="signal peptide" evidence="1">
    <location>
        <begin position="1"/>
        <end position="22"/>
    </location>
</feature>
<accession>A0AAE1H8W2</accession>
<keyword evidence="1" id="KW-0732">Signal</keyword>
<gene>
    <name evidence="3" type="ORF">KUF71_020249</name>
    <name evidence="2" type="ORF">KUF71_026018</name>
</gene>
<protein>
    <submittedName>
        <fullName evidence="2">N-acetylglucosamine-1-phosphotransferase subunit gamma</fullName>
    </submittedName>
</protein>